<evidence type="ECO:0000256" key="1">
    <source>
        <dbReference type="SAM" id="Phobius"/>
    </source>
</evidence>
<feature type="transmembrane region" description="Helical" evidence="1">
    <location>
        <begin position="210"/>
        <end position="230"/>
    </location>
</feature>
<gene>
    <name evidence="2" type="ORF">SAMN03084138_03439</name>
</gene>
<feature type="transmembrane region" description="Helical" evidence="1">
    <location>
        <begin position="373"/>
        <end position="394"/>
    </location>
</feature>
<dbReference type="Pfam" id="PF06772">
    <property type="entry name" value="LtrA"/>
    <property type="match status" value="1"/>
</dbReference>
<feature type="transmembrane region" description="Helical" evidence="1">
    <location>
        <begin position="311"/>
        <end position="329"/>
    </location>
</feature>
<reference evidence="2 3" key="1">
    <citation type="submission" date="2016-10" db="EMBL/GenBank/DDBJ databases">
        <authorList>
            <person name="de Groot N.N."/>
        </authorList>
    </citation>
    <scope>NUCLEOTIDE SEQUENCE [LARGE SCALE GENOMIC DNA]</scope>
    <source>
        <strain evidence="2 3">DSM 15893</strain>
    </source>
</reference>
<protein>
    <submittedName>
        <fullName evidence="2">Low temperature requirement protein LtrA</fullName>
    </submittedName>
</protein>
<dbReference type="PANTHER" id="PTHR36840:SF1">
    <property type="entry name" value="BLL5714 PROTEIN"/>
    <property type="match status" value="1"/>
</dbReference>
<dbReference type="STRING" id="1121869.SAMN03084138_03439"/>
<dbReference type="OrthoDB" id="7698234at2"/>
<feature type="transmembrane region" description="Helical" evidence="1">
    <location>
        <begin position="242"/>
        <end position="264"/>
    </location>
</feature>
<dbReference type="EMBL" id="FOWR01000028">
    <property type="protein sequence ID" value="SFP89123.1"/>
    <property type="molecule type" value="Genomic_DNA"/>
</dbReference>
<accession>A0A1I5U1G8</accession>
<organism evidence="2 3">
    <name type="scientific">Enterovibrio norvegicus DSM 15893</name>
    <dbReference type="NCBI Taxonomy" id="1121869"/>
    <lineage>
        <taxon>Bacteria</taxon>
        <taxon>Pseudomonadati</taxon>
        <taxon>Pseudomonadota</taxon>
        <taxon>Gammaproteobacteria</taxon>
        <taxon>Vibrionales</taxon>
        <taxon>Vibrionaceae</taxon>
        <taxon>Enterovibrio</taxon>
    </lineage>
</organism>
<sequence length="400" mass="45075">MNLSDQALWRKPQHYLDSNASRDHVHWLELFYDLVHVVSIFVLGNYLSHHLGFNGFFVFAALFIVVWLAWFDLSLFNSLYVSTDIHHRYIMSAQIVTVMLMSSSITTIDGDGWAYFAMGYAINRLIIANLYRRARFVSLDKEDPFPCEMSRNFGIGAAIFGVSAFLPQPYSYALFGAGIILMLCLFTLPKLGTMRFERSVPRIGHMAERFALLLLIVAGEGFFKLVLTLSDVGIDTVSADVFVNYVIGAAAIFVMCWMYFDFVGDGKPKNTHQKTLIIWTLAHLLLMLSAVCIGVALSAEVKIGFWDNYPYKYAVIGCLGLCAYLFSLLMIQHVIEQRQAQRSAIAKIRWFGIIMAGVTLLFVPYIPSILGNLLWGIALLSQVIVPVTSAYRSFARKTTE</sequence>
<feature type="transmembrane region" description="Helical" evidence="1">
    <location>
        <begin position="276"/>
        <end position="299"/>
    </location>
</feature>
<proteinExistence type="predicted"/>
<evidence type="ECO:0000313" key="3">
    <source>
        <dbReference type="Proteomes" id="UP000182692"/>
    </source>
</evidence>
<keyword evidence="1" id="KW-1133">Transmembrane helix</keyword>
<feature type="transmembrane region" description="Helical" evidence="1">
    <location>
        <begin position="53"/>
        <end position="76"/>
    </location>
</feature>
<keyword evidence="1" id="KW-0472">Membrane</keyword>
<dbReference type="InterPro" id="IPR010640">
    <property type="entry name" value="Low_temperature_requirement_A"/>
</dbReference>
<feature type="transmembrane region" description="Helical" evidence="1">
    <location>
        <begin position="350"/>
        <end position="367"/>
    </location>
</feature>
<feature type="transmembrane region" description="Helical" evidence="1">
    <location>
        <begin position="172"/>
        <end position="189"/>
    </location>
</feature>
<dbReference type="RefSeq" id="WP_074927911.1">
    <property type="nucleotide sequence ID" value="NZ_FOWR01000028.1"/>
</dbReference>
<feature type="transmembrane region" description="Helical" evidence="1">
    <location>
        <begin position="30"/>
        <end position="47"/>
    </location>
</feature>
<dbReference type="GeneID" id="35874314"/>
<dbReference type="PANTHER" id="PTHR36840">
    <property type="entry name" value="BLL5714 PROTEIN"/>
    <property type="match status" value="1"/>
</dbReference>
<dbReference type="Proteomes" id="UP000182692">
    <property type="component" value="Unassembled WGS sequence"/>
</dbReference>
<keyword evidence="1" id="KW-0812">Transmembrane</keyword>
<name>A0A1I5U1G8_9GAMM</name>
<dbReference type="AlphaFoldDB" id="A0A1I5U1G8"/>
<evidence type="ECO:0000313" key="2">
    <source>
        <dbReference type="EMBL" id="SFP89123.1"/>
    </source>
</evidence>